<evidence type="ECO:0000256" key="2">
    <source>
        <dbReference type="ARBA" id="ARBA00023219"/>
    </source>
</evidence>
<dbReference type="InterPro" id="IPR038713">
    <property type="entry name" value="Terminase_Gp1_N_sf"/>
</dbReference>
<dbReference type="Pfam" id="PF03592">
    <property type="entry name" value="Terminase_2"/>
    <property type="match status" value="1"/>
</dbReference>
<dbReference type="InterPro" id="IPR009057">
    <property type="entry name" value="Homeodomain-like_sf"/>
</dbReference>
<dbReference type="Gene3D" id="1.10.10.60">
    <property type="entry name" value="Homeodomain-like"/>
    <property type="match status" value="1"/>
</dbReference>
<dbReference type="PANTHER" id="PTHR41328:SF2">
    <property type="entry name" value="TERMINASE SMALL SUBUNIT"/>
    <property type="match status" value="1"/>
</dbReference>
<dbReference type="InterPro" id="IPR010332">
    <property type="entry name" value="ATPase_terminase-su_N"/>
</dbReference>
<accession>A0A3P2RFJ4</accession>
<sequence>MDIKEQAKQDYLAGMKVQDIAEKLGKSASTVRSWKSRYKWDDDSSADNAPPKRVATKRNKNATQRENVATSHETERAVNDLADSDLTDKQKAFVVEFVRLANATQAYINAYGVDYAVARVNGSRMLTNANIQLAITELRKAKFKELSIGMFDLIEDLAKEARADIGDFVEFGQYDELVMDADKNVKLDTNDEPIIQHKSWVQFKDQDKVDTSVIKSISMGKDGPHIELHDRDKARKQLIEYFKTVGDTKDTKAVIVDDISKLGDVDDD</sequence>
<reference evidence="5 6" key="1">
    <citation type="submission" date="2018-10" db="EMBL/GenBank/DDBJ databases">
        <title>Draft genome sequence of Weissella viridescens UCO-SMC3.</title>
        <authorList>
            <person name="Garcia-Cancino A."/>
            <person name="Espinoza-Monje M."/>
            <person name="Albarracin L."/>
            <person name="Garcia-Castillo V."/>
            <person name="Campos-Martin J."/>
            <person name="Nakano Y."/>
            <person name="Guitierrez-Zamorano C."/>
            <person name="Ikeda-Ohtsubo W."/>
            <person name="Morita H."/>
            <person name="Kitazawa H."/>
            <person name="Villena J."/>
        </authorList>
    </citation>
    <scope>NUCLEOTIDE SEQUENCE [LARGE SCALE GENOMIC DNA]</scope>
    <source>
        <strain evidence="5 6">UCO-SMC3</strain>
    </source>
</reference>
<feature type="region of interest" description="Disordered" evidence="3">
    <location>
        <begin position="37"/>
        <end position="76"/>
    </location>
</feature>
<dbReference type="Pfam" id="PF06056">
    <property type="entry name" value="Terminase_5"/>
    <property type="match status" value="1"/>
</dbReference>
<dbReference type="OrthoDB" id="7358785at2"/>
<dbReference type="RefSeq" id="WP_124942899.1">
    <property type="nucleotide sequence ID" value="NZ_RHGY01000002.1"/>
</dbReference>
<keyword evidence="1" id="KW-1188">Viral release from host cell</keyword>
<gene>
    <name evidence="5" type="ORF">D3P96_02920</name>
</gene>
<dbReference type="InterPro" id="IPR052404">
    <property type="entry name" value="SPP1-like_terminase"/>
</dbReference>
<feature type="domain" description="Terminase ATPase subunit N-terminal" evidence="4">
    <location>
        <begin position="2"/>
        <end position="43"/>
    </location>
</feature>
<evidence type="ECO:0000256" key="1">
    <source>
        <dbReference type="ARBA" id="ARBA00022612"/>
    </source>
</evidence>
<dbReference type="EMBL" id="RHGY01000002">
    <property type="protein sequence ID" value="RRG18255.1"/>
    <property type="molecule type" value="Genomic_DNA"/>
</dbReference>
<evidence type="ECO:0000259" key="4">
    <source>
        <dbReference type="Pfam" id="PF06056"/>
    </source>
</evidence>
<evidence type="ECO:0000313" key="5">
    <source>
        <dbReference type="EMBL" id="RRG18255.1"/>
    </source>
</evidence>
<keyword evidence="2" id="KW-0231">Viral genome packaging</keyword>
<evidence type="ECO:0000313" key="6">
    <source>
        <dbReference type="Proteomes" id="UP000275836"/>
    </source>
</evidence>
<dbReference type="Proteomes" id="UP000275836">
    <property type="component" value="Unassembled WGS sequence"/>
</dbReference>
<dbReference type="SUPFAM" id="SSF46689">
    <property type="entry name" value="Homeodomain-like"/>
    <property type="match status" value="1"/>
</dbReference>
<feature type="compositionally biased region" description="Polar residues" evidence="3">
    <location>
        <begin position="61"/>
        <end position="71"/>
    </location>
</feature>
<proteinExistence type="predicted"/>
<dbReference type="AlphaFoldDB" id="A0A3P2RFJ4"/>
<name>A0A3P2RFJ4_WEIVI</name>
<dbReference type="GO" id="GO:0051276">
    <property type="term" value="P:chromosome organization"/>
    <property type="evidence" value="ECO:0007669"/>
    <property type="project" value="InterPro"/>
</dbReference>
<dbReference type="InterPro" id="IPR005335">
    <property type="entry name" value="Terminase_ssu"/>
</dbReference>
<comment type="caution">
    <text evidence="5">The sequence shown here is derived from an EMBL/GenBank/DDBJ whole genome shotgun (WGS) entry which is preliminary data.</text>
</comment>
<protein>
    <submittedName>
        <fullName evidence="5">Terminase</fullName>
    </submittedName>
</protein>
<organism evidence="5 6">
    <name type="scientific">Weissella viridescens</name>
    <name type="common">Lactobacillus viridescens</name>
    <dbReference type="NCBI Taxonomy" id="1629"/>
    <lineage>
        <taxon>Bacteria</taxon>
        <taxon>Bacillati</taxon>
        <taxon>Bacillota</taxon>
        <taxon>Bacilli</taxon>
        <taxon>Lactobacillales</taxon>
        <taxon>Lactobacillaceae</taxon>
        <taxon>Weissella</taxon>
    </lineage>
</organism>
<dbReference type="Gene3D" id="1.10.10.1400">
    <property type="entry name" value="Terminase, small subunit, N-terminal DNA-binding domain, HTH motif"/>
    <property type="match status" value="1"/>
</dbReference>
<dbReference type="PANTHER" id="PTHR41328">
    <property type="entry name" value="TERMINASE SMALL SUBUNIT-RELATED"/>
    <property type="match status" value="1"/>
</dbReference>
<evidence type="ECO:0000256" key="3">
    <source>
        <dbReference type="SAM" id="MobiDB-lite"/>
    </source>
</evidence>